<reference evidence="2" key="1">
    <citation type="submission" date="2021-11" db="EMBL/GenBank/DDBJ databases">
        <authorList>
            <person name="Schell T."/>
        </authorList>
    </citation>
    <scope>NUCLEOTIDE SEQUENCE</scope>
    <source>
        <strain evidence="2">M5</strain>
    </source>
</reference>
<proteinExistence type="predicted"/>
<dbReference type="Pfam" id="PF24764">
    <property type="entry name" value="rva_4"/>
    <property type="match status" value="1"/>
</dbReference>
<dbReference type="Proteomes" id="UP000789390">
    <property type="component" value="Unassembled WGS sequence"/>
</dbReference>
<keyword evidence="3" id="KW-1185">Reference proteome</keyword>
<comment type="caution">
    <text evidence="2">The sequence shown here is derived from an EMBL/GenBank/DDBJ whole genome shotgun (WGS) entry which is preliminary data.</text>
</comment>
<organism evidence="2 3">
    <name type="scientific">Daphnia galeata</name>
    <dbReference type="NCBI Taxonomy" id="27404"/>
    <lineage>
        <taxon>Eukaryota</taxon>
        <taxon>Metazoa</taxon>
        <taxon>Ecdysozoa</taxon>
        <taxon>Arthropoda</taxon>
        <taxon>Crustacea</taxon>
        <taxon>Branchiopoda</taxon>
        <taxon>Diplostraca</taxon>
        <taxon>Cladocera</taxon>
        <taxon>Anomopoda</taxon>
        <taxon>Daphniidae</taxon>
        <taxon>Daphnia</taxon>
    </lineage>
</organism>
<dbReference type="PANTHER" id="PTHR46791">
    <property type="entry name" value="EXPRESSED PROTEIN"/>
    <property type="match status" value="1"/>
</dbReference>
<sequence>MDLELQISRYLNLGFLVWEIADELNMSYRSLRRIMARHNLSVRGTYSSMSNEALQILVFQICTENPRLGVKMVVNRLQAMGHRLQRDRVREAMNVFFGARQMNRRLHRRTYQVAFRIPWRNRWIFTAHILLKVANNNRSRTVFDGFLDGVRKYGVPSRVRADHGGENVLVGQFMLIHRGLNLGSFMTGRSVHNQRIERLWQDVWNACTSIFYELFMKMERKGILSSISELDLYCLHVIFLPTIQQHVEEFVDAWNLHSIRTAPLSMSPVCMFMRGLTSLRRRSVLERRRFTELVQDIDFEQYIEEEPSINGEAVEVPEIEFQIDRRVERRLQRKYGHLLCRLPIAMRKYRRLRHEVMAITQTEEN</sequence>
<accession>A0A8J2RS67</accession>
<evidence type="ECO:0000313" key="3">
    <source>
        <dbReference type="Proteomes" id="UP000789390"/>
    </source>
</evidence>
<protein>
    <recommendedName>
        <fullName evidence="1">Integrase core domain-containing protein</fullName>
    </recommendedName>
</protein>
<evidence type="ECO:0000313" key="2">
    <source>
        <dbReference type="EMBL" id="CAH0101755.1"/>
    </source>
</evidence>
<dbReference type="OrthoDB" id="6767432at2759"/>
<evidence type="ECO:0000259" key="1">
    <source>
        <dbReference type="Pfam" id="PF24764"/>
    </source>
</evidence>
<dbReference type="InterPro" id="IPR058913">
    <property type="entry name" value="Integrase_dom_put"/>
</dbReference>
<dbReference type="EMBL" id="CAKKLH010000067">
    <property type="protein sequence ID" value="CAH0101755.1"/>
    <property type="molecule type" value="Genomic_DNA"/>
</dbReference>
<name>A0A8J2RS67_9CRUS</name>
<gene>
    <name evidence="2" type="ORF">DGAL_LOCUS4095</name>
</gene>
<feature type="domain" description="Integrase core" evidence="1">
    <location>
        <begin position="129"/>
        <end position="278"/>
    </location>
</feature>
<dbReference type="PANTHER" id="PTHR46791:SF5">
    <property type="entry name" value="CLR5 DOMAIN-CONTAINING PROTEIN-RELATED"/>
    <property type="match status" value="1"/>
</dbReference>
<dbReference type="AlphaFoldDB" id="A0A8J2RS67"/>